<dbReference type="AlphaFoldDB" id="A0A1M6X565"/>
<dbReference type="STRING" id="1848.SAMN05443637_11640"/>
<dbReference type="PANTHER" id="PTHR47506">
    <property type="entry name" value="TRANSCRIPTIONAL REGULATORY PROTEIN"/>
    <property type="match status" value="1"/>
</dbReference>
<dbReference type="SUPFAM" id="SSF46689">
    <property type="entry name" value="Homeodomain-like"/>
    <property type="match status" value="1"/>
</dbReference>
<dbReference type="Gene3D" id="1.10.10.60">
    <property type="entry name" value="Homeodomain-like"/>
    <property type="match status" value="1"/>
</dbReference>
<evidence type="ECO:0000256" key="3">
    <source>
        <dbReference type="ARBA" id="ARBA00023163"/>
    </source>
</evidence>
<keyword evidence="2 4" id="KW-0238">DNA-binding</keyword>
<feature type="domain" description="HTH tetR-type" evidence="5">
    <location>
        <begin position="1"/>
        <end position="55"/>
    </location>
</feature>
<dbReference type="Pfam" id="PF16925">
    <property type="entry name" value="TetR_C_13"/>
    <property type="match status" value="1"/>
</dbReference>
<dbReference type="EMBL" id="FRAP01000016">
    <property type="protein sequence ID" value="SHL01056.1"/>
    <property type="molecule type" value="Genomic_DNA"/>
</dbReference>
<keyword evidence="3" id="KW-0804">Transcription</keyword>
<evidence type="ECO:0000313" key="6">
    <source>
        <dbReference type="EMBL" id="SHL01056.1"/>
    </source>
</evidence>
<evidence type="ECO:0000313" key="7">
    <source>
        <dbReference type="Proteomes" id="UP000184363"/>
    </source>
</evidence>
<dbReference type="InterPro" id="IPR036271">
    <property type="entry name" value="Tet_transcr_reg_TetR-rel_C_sf"/>
</dbReference>
<dbReference type="SUPFAM" id="SSF48498">
    <property type="entry name" value="Tetracyclin repressor-like, C-terminal domain"/>
    <property type="match status" value="1"/>
</dbReference>
<dbReference type="GO" id="GO:0003677">
    <property type="term" value="F:DNA binding"/>
    <property type="evidence" value="ECO:0007669"/>
    <property type="project" value="UniProtKB-UniRule"/>
</dbReference>
<dbReference type="InterPro" id="IPR011075">
    <property type="entry name" value="TetR_C"/>
</dbReference>
<feature type="DNA-binding region" description="H-T-H motif" evidence="4">
    <location>
        <begin position="18"/>
        <end position="37"/>
    </location>
</feature>
<proteinExistence type="predicted"/>
<evidence type="ECO:0000256" key="4">
    <source>
        <dbReference type="PROSITE-ProRule" id="PRU00335"/>
    </source>
</evidence>
<evidence type="ECO:0000256" key="2">
    <source>
        <dbReference type="ARBA" id="ARBA00023125"/>
    </source>
</evidence>
<protein>
    <submittedName>
        <fullName evidence="6">Transcriptional regulator, TetR family</fullName>
    </submittedName>
</protein>
<dbReference type="Gene3D" id="1.10.357.10">
    <property type="entry name" value="Tetracycline Repressor, domain 2"/>
    <property type="match status" value="1"/>
</dbReference>
<evidence type="ECO:0000256" key="1">
    <source>
        <dbReference type="ARBA" id="ARBA00023015"/>
    </source>
</evidence>
<reference evidence="6 7" key="1">
    <citation type="submission" date="2016-11" db="EMBL/GenBank/DDBJ databases">
        <authorList>
            <person name="Jaros S."/>
            <person name="Januszkiewicz K."/>
            <person name="Wedrychowicz H."/>
        </authorList>
    </citation>
    <scope>NUCLEOTIDE SEQUENCE [LARGE SCALE GENOMIC DNA]</scope>
    <source>
        <strain evidence="6 7">DSM 43832</strain>
    </source>
</reference>
<accession>A0A1M6X565</accession>
<gene>
    <name evidence="6" type="ORF">SAMN05443637_11640</name>
</gene>
<dbReference type="PANTHER" id="PTHR47506:SF1">
    <property type="entry name" value="HTH-TYPE TRANSCRIPTIONAL REGULATOR YJDC"/>
    <property type="match status" value="1"/>
</dbReference>
<dbReference type="InterPro" id="IPR001647">
    <property type="entry name" value="HTH_TetR"/>
</dbReference>
<evidence type="ECO:0000259" key="5">
    <source>
        <dbReference type="PROSITE" id="PS50977"/>
    </source>
</evidence>
<name>A0A1M6X565_PSETH</name>
<dbReference type="Proteomes" id="UP000184363">
    <property type="component" value="Unassembled WGS sequence"/>
</dbReference>
<sequence length="179" mass="19271">MLDAAMRAFWETGFAGTSTEALCAATGLRRSSIYNTFTDKHRLFLAALERYCEEAFRRASEVLERDAPVRDRVRELLGQGVQPPPDEPAGCLVVNTVVELGESDPEVARLLRRDGERRLALLRDAFAAAQSAGEIDPGRDPEALARFVIATVSGMRVAARAGAGPDELAAIADTAVTAL</sequence>
<keyword evidence="7" id="KW-1185">Reference proteome</keyword>
<keyword evidence="1" id="KW-0805">Transcription regulation</keyword>
<dbReference type="InterPro" id="IPR009057">
    <property type="entry name" value="Homeodomain-like_sf"/>
</dbReference>
<dbReference type="PROSITE" id="PS50977">
    <property type="entry name" value="HTH_TETR_2"/>
    <property type="match status" value="1"/>
</dbReference>
<dbReference type="Pfam" id="PF00440">
    <property type="entry name" value="TetR_N"/>
    <property type="match status" value="1"/>
</dbReference>
<organism evidence="6 7">
    <name type="scientific">Pseudonocardia thermophila</name>
    <dbReference type="NCBI Taxonomy" id="1848"/>
    <lineage>
        <taxon>Bacteria</taxon>
        <taxon>Bacillati</taxon>
        <taxon>Actinomycetota</taxon>
        <taxon>Actinomycetes</taxon>
        <taxon>Pseudonocardiales</taxon>
        <taxon>Pseudonocardiaceae</taxon>
        <taxon>Pseudonocardia</taxon>
    </lineage>
</organism>
<dbReference type="PRINTS" id="PR00455">
    <property type="entry name" value="HTHTETR"/>
</dbReference>